<evidence type="ECO:0000313" key="1">
    <source>
        <dbReference type="EMBL" id="ALI34912.1"/>
    </source>
</evidence>
<dbReference type="KEGG" id="taa:NMY3_00703"/>
<dbReference type="AlphaFoldDB" id="A0A654M6C3"/>
<dbReference type="RefSeq" id="WP_196817483.1">
    <property type="nucleotide sequence ID" value="NZ_CP012850.1"/>
</dbReference>
<gene>
    <name evidence="1" type="ORF">NMY3_00703</name>
</gene>
<protein>
    <submittedName>
        <fullName evidence="1">Uncharacterized protein</fullName>
    </submittedName>
</protein>
<evidence type="ECO:0000313" key="2">
    <source>
        <dbReference type="Proteomes" id="UP000058925"/>
    </source>
</evidence>
<organism evidence="1 2">
    <name type="scientific">Candidatus Nitrosocosmicus oleophilus</name>
    <dbReference type="NCBI Taxonomy" id="1353260"/>
    <lineage>
        <taxon>Archaea</taxon>
        <taxon>Nitrososphaerota</taxon>
        <taxon>Nitrososphaeria</taxon>
        <taxon>Nitrososphaerales</taxon>
        <taxon>Nitrososphaeraceae</taxon>
        <taxon>Candidatus Nitrosocosmicus</taxon>
    </lineage>
</organism>
<name>A0A654M6C3_9ARCH</name>
<sequence length="538" mass="60858">MVKFFGRTGDEIITMSAQGIISNLNIGDVDPIQRLGRKALLQFVALDYCIHIQSKVLAAAIVDGLLPNVADPLFDSANDFLKNPYKLDSNMIIELTNYVSFPRSINTYPDEIMRVFRDYYISISMQQILSHVLVNTQRIVDLQYVELENISGTSESYGTTDQIDSDILDYYRDIRNSHVKEELETSNSGTPLKGEYEEIIIKFIESIADLSNLDLENLLQNNMNYVVDELERERILLTNVFPFPTIPAVSLLQPDVLNSNTNEIVKNNLDNHMTTYTEIFRLAGLTEVINIFDAYLPNDIVGIVNSDIFSSILDYWGHLFTESRPVIINTLTTTLPKISEKFVTTVTPSISQQDLRYNCLRLMIDYLQKTIRSIRLDEMQNISEKPTAANSVVLFRSLRAMTDGLIKPVPATKLLDPTWTPDGDLTGRLGYMFNCLWVLSAERELNTLFKFAYDVIYASNPAVDPYGLGSQSLGGLKVIPAAVFPGSLDSSSALENSKSLIDLDFENDKRRIKIKEEKMKRSGELEKVMMNEGGRWLI</sequence>
<keyword evidence="2" id="KW-1185">Reference proteome</keyword>
<proteinExistence type="predicted"/>
<dbReference type="GeneID" id="60420845"/>
<reference evidence="2" key="1">
    <citation type="submission" date="2015-10" db="EMBL/GenBank/DDBJ databases">
        <title>Niche specialization of a soil ammonia-oxidizing archaeon, Candidatus Nitrosocosmicus oleophilus.</title>
        <authorList>
            <person name="Jung M.-Y."/>
            <person name="Rhee S.-K."/>
        </authorList>
    </citation>
    <scope>NUCLEOTIDE SEQUENCE [LARGE SCALE GENOMIC DNA]</scope>
    <source>
        <strain evidence="2">MY3</strain>
    </source>
</reference>
<dbReference type="EMBL" id="CP012850">
    <property type="protein sequence ID" value="ALI34912.1"/>
    <property type="molecule type" value="Genomic_DNA"/>
</dbReference>
<accession>A0A654M6C3</accession>
<dbReference type="Proteomes" id="UP000058925">
    <property type="component" value="Chromosome"/>
</dbReference>